<accession>A0A182FGV7</accession>
<dbReference type="PANTHER" id="PTHR16515:SF68">
    <property type="entry name" value="PR DOMAIN ZINC FINGER PROTEIN 1"/>
    <property type="match status" value="1"/>
</dbReference>
<dbReference type="EnsemblMetazoa" id="AALB005750-RA">
    <property type="protein sequence ID" value="AALB005750-PA"/>
    <property type="gene ID" value="AALB005750"/>
</dbReference>
<feature type="domain" description="C2H2-type" evidence="1">
    <location>
        <begin position="120"/>
        <end position="142"/>
    </location>
</feature>
<dbReference type="GO" id="GO:0045165">
    <property type="term" value="P:cell fate commitment"/>
    <property type="evidence" value="ECO:0007669"/>
    <property type="project" value="TreeGrafter"/>
</dbReference>
<feature type="domain" description="C2H2-type" evidence="1">
    <location>
        <begin position="316"/>
        <end position="343"/>
    </location>
</feature>
<dbReference type="PROSITE" id="PS50157">
    <property type="entry name" value="ZINC_FINGER_C2H2_2"/>
    <property type="match status" value="3"/>
</dbReference>
<dbReference type="InterPro" id="IPR050331">
    <property type="entry name" value="Zinc_finger"/>
</dbReference>
<dbReference type="Gene3D" id="3.30.160.60">
    <property type="entry name" value="Classic Zinc Finger"/>
    <property type="match status" value="2"/>
</dbReference>
<dbReference type="SMART" id="SM00355">
    <property type="entry name" value="ZnF_C2H2"/>
    <property type="match status" value="4"/>
</dbReference>
<dbReference type="Pfam" id="PF00096">
    <property type="entry name" value="zf-C2H2"/>
    <property type="match status" value="3"/>
</dbReference>
<dbReference type="VEuPathDB" id="VectorBase:AALB20_027071"/>
<reference evidence="2" key="2">
    <citation type="submission" date="2022-08" db="UniProtKB">
        <authorList>
            <consortium name="EnsemblMetazoa"/>
        </authorList>
    </citation>
    <scope>IDENTIFICATION</scope>
    <source>
        <strain evidence="2">STECLA/ALBI9_A</strain>
    </source>
</reference>
<dbReference type="STRING" id="7167.A0A182FGV7"/>
<dbReference type="GO" id="GO:0005634">
    <property type="term" value="C:nucleus"/>
    <property type="evidence" value="ECO:0007669"/>
    <property type="project" value="TreeGrafter"/>
</dbReference>
<dbReference type="AlphaFoldDB" id="A0A182FGV7"/>
<dbReference type="GO" id="GO:0000978">
    <property type="term" value="F:RNA polymerase II cis-regulatory region sequence-specific DNA binding"/>
    <property type="evidence" value="ECO:0007669"/>
    <property type="project" value="TreeGrafter"/>
</dbReference>
<evidence type="ECO:0000259" key="1">
    <source>
        <dbReference type="PROSITE" id="PS50157"/>
    </source>
</evidence>
<reference evidence="2 3" key="1">
    <citation type="journal article" date="2017" name="G3 (Bethesda)">
        <title>The Physical Genome Mapping of Anopheles albimanus Corrected Scaffold Misassemblies and Identified Interarm Rearrangements in Genus Anopheles.</title>
        <authorList>
            <person name="Artemov G.N."/>
            <person name="Peery A.N."/>
            <person name="Jiang X."/>
            <person name="Tu Z."/>
            <person name="Stegniy V.N."/>
            <person name="Sharakhova M.V."/>
            <person name="Sharakhov I.V."/>
        </authorList>
    </citation>
    <scope>NUCLEOTIDE SEQUENCE [LARGE SCALE GENOMIC DNA]</scope>
    <source>
        <strain evidence="2 3">ALBI9_A</strain>
    </source>
</reference>
<dbReference type="GO" id="GO:0005737">
    <property type="term" value="C:cytoplasm"/>
    <property type="evidence" value="ECO:0007669"/>
    <property type="project" value="TreeGrafter"/>
</dbReference>
<dbReference type="PANTHER" id="PTHR16515">
    <property type="entry name" value="PR DOMAIN ZINC FINGER PROTEIN"/>
    <property type="match status" value="1"/>
</dbReference>
<dbReference type="GO" id="GO:0003700">
    <property type="term" value="F:DNA-binding transcription factor activity"/>
    <property type="evidence" value="ECO:0007669"/>
    <property type="project" value="TreeGrafter"/>
</dbReference>
<keyword evidence="3" id="KW-1185">Reference proteome</keyword>
<dbReference type="GO" id="GO:0006357">
    <property type="term" value="P:regulation of transcription by RNA polymerase II"/>
    <property type="evidence" value="ECO:0007669"/>
    <property type="project" value="TreeGrafter"/>
</dbReference>
<sequence>MLGKYGDASSSSMMNLESGLRNRVLYHQNMMGMNLMAEFYHHNPTLVNAATVSSSVAGSSSSNSAIAQSQKMLNSLSGNQQSAPHSNGTPLAISSVSTAATVTSTSSSTSSSSQQPLAQFQCQVCQKTYLTSAMLAVHMKTHDAVATATAATTTTGGFVSRQETTVGSSYLQPSASSLEHVPTRAAAHGANSKTSPPLLLAQHSIKSEYAGTPRGIGSLASGQFSSPYGIIKQFDCHICHKSFMTMMNLNLHMKIHENDQKVVAAHVYSSHAGATGATYHQQQGHQQQLHPTLLQAASSSGAVPSTTASTGRNTDGVCQICHKTFNSTEQFTAHMKIHEEEFKNRALYHSSTTTGGSTAVAASAAAFYPTLPQTATSSATQSQQQQQLPTVTLYQSSKGHRCPICHKMSSNIIEHIKQHEGQLIMGGGGSSAPGTGGGSPSAVRCLCDPLVHSIAGTCAEPEQKQRKISTSTSTSISLFVPDKRTFQKPLVAIGGTAVPDVELLRLHLVRRRDEHVACVDLLLATLQPPLETTGTAALQLTGCRYPLAASQQFEAFVERSSTQGRNTLPDGIEECRFPAHRPAPLHQARVIVRVAPAHILYVVVRERKHERYLFAPAVLVHERCIEHVLARVHVDPALAPFGPNLGPHVVTGGEHVPCLVPEATAEEGETVGPLTASATSPVEAAQLATATVHLDAYPILDGALDELRLLVATHGTGHCVDPAEKLTPEPGRQFLDQQILGTRFLLGRIGALRRCTLLQQSAPLGLLFLRPSAQPLERD</sequence>
<dbReference type="SUPFAM" id="SSF57667">
    <property type="entry name" value="beta-beta-alpha zinc fingers"/>
    <property type="match status" value="1"/>
</dbReference>
<dbReference type="PROSITE" id="PS00028">
    <property type="entry name" value="ZINC_FINGER_C2H2_1"/>
    <property type="match status" value="3"/>
</dbReference>
<feature type="domain" description="C2H2-type" evidence="1">
    <location>
        <begin position="234"/>
        <end position="261"/>
    </location>
</feature>
<dbReference type="VEuPathDB" id="VectorBase:AALB005750"/>
<dbReference type="InterPro" id="IPR013087">
    <property type="entry name" value="Znf_C2H2_type"/>
</dbReference>
<protein>
    <recommendedName>
        <fullName evidence="1">C2H2-type domain-containing protein</fullName>
    </recommendedName>
</protein>
<dbReference type="Proteomes" id="UP000069272">
    <property type="component" value="Chromosome 3L"/>
</dbReference>
<evidence type="ECO:0000313" key="3">
    <source>
        <dbReference type="Proteomes" id="UP000069272"/>
    </source>
</evidence>
<evidence type="ECO:0000313" key="2">
    <source>
        <dbReference type="EnsemblMetazoa" id="AALB005750-PA"/>
    </source>
</evidence>
<proteinExistence type="predicted"/>
<organism evidence="2 3">
    <name type="scientific">Anopheles albimanus</name>
    <name type="common">New world malaria mosquito</name>
    <dbReference type="NCBI Taxonomy" id="7167"/>
    <lineage>
        <taxon>Eukaryota</taxon>
        <taxon>Metazoa</taxon>
        <taxon>Ecdysozoa</taxon>
        <taxon>Arthropoda</taxon>
        <taxon>Hexapoda</taxon>
        <taxon>Insecta</taxon>
        <taxon>Pterygota</taxon>
        <taxon>Neoptera</taxon>
        <taxon>Endopterygota</taxon>
        <taxon>Diptera</taxon>
        <taxon>Nematocera</taxon>
        <taxon>Culicoidea</taxon>
        <taxon>Culicidae</taxon>
        <taxon>Anophelinae</taxon>
        <taxon>Anopheles</taxon>
    </lineage>
</organism>
<name>A0A182FGV7_ANOAL</name>
<dbReference type="InterPro" id="IPR036236">
    <property type="entry name" value="Znf_C2H2_sf"/>
</dbReference>